<organism evidence="2 3">
    <name type="scientific">Photobacterium toruni</name>
    <dbReference type="NCBI Taxonomy" id="1935446"/>
    <lineage>
        <taxon>Bacteria</taxon>
        <taxon>Pseudomonadati</taxon>
        <taxon>Pseudomonadota</taxon>
        <taxon>Gammaproteobacteria</taxon>
        <taxon>Vibrionales</taxon>
        <taxon>Vibrionaceae</taxon>
        <taxon>Photobacterium</taxon>
    </lineage>
</organism>
<evidence type="ECO:0000256" key="1">
    <source>
        <dbReference type="SAM" id="Phobius"/>
    </source>
</evidence>
<dbReference type="GO" id="GO:0019867">
    <property type="term" value="C:outer membrane"/>
    <property type="evidence" value="ECO:0007669"/>
    <property type="project" value="InterPro"/>
</dbReference>
<evidence type="ECO:0000313" key="2">
    <source>
        <dbReference type="EMBL" id="SKA55658.1"/>
    </source>
</evidence>
<keyword evidence="1" id="KW-1133">Transmembrane helix</keyword>
<dbReference type="InterPro" id="IPR009838">
    <property type="entry name" value="T4SS_TraL"/>
</dbReference>
<gene>
    <name evidence="2" type="ORF">CZ814_03643</name>
</gene>
<sequence>MAKNEINENELHQLPYNQTYVPVRINDRQIFAGLETDSFGILILCFVIGNYTQMLDLGIAVGTILVYLNGKAKTNFQRGKLRHLMWWYGLDIPKETRRLPDCYKREFFR</sequence>
<dbReference type="RefSeq" id="WP_065176488.1">
    <property type="nucleotide sequence ID" value="NZ_AP024856.1"/>
</dbReference>
<dbReference type="Pfam" id="PF07178">
    <property type="entry name" value="TraL"/>
    <property type="match status" value="1"/>
</dbReference>
<name>A0A1T4USP9_9GAMM</name>
<dbReference type="AlphaFoldDB" id="A0A1T4USP9"/>
<dbReference type="Proteomes" id="UP000191116">
    <property type="component" value="Unassembled WGS sequence"/>
</dbReference>
<evidence type="ECO:0000313" key="3">
    <source>
        <dbReference type="Proteomes" id="UP000191116"/>
    </source>
</evidence>
<proteinExistence type="predicted"/>
<keyword evidence="1" id="KW-0472">Membrane</keyword>
<keyword evidence="1" id="KW-0812">Transmembrane</keyword>
<feature type="transmembrane region" description="Helical" evidence="1">
    <location>
        <begin position="41"/>
        <end position="68"/>
    </location>
</feature>
<reference evidence="2 3" key="1">
    <citation type="submission" date="2017-02" db="EMBL/GenBank/DDBJ databases">
        <authorList>
            <person name="Peterson S.W."/>
        </authorList>
    </citation>
    <scope>NUCLEOTIDE SEQUENCE [LARGE SCALE GENOMIC DNA]</scope>
    <source>
        <strain evidence="2 3">CECT 9189</strain>
    </source>
</reference>
<accession>A0A1T4USP9</accession>
<protein>
    <submittedName>
        <fullName evidence="2">TraL protein</fullName>
    </submittedName>
</protein>
<dbReference type="OrthoDB" id="5904614at2"/>
<dbReference type="EMBL" id="FUWP01000031">
    <property type="protein sequence ID" value="SKA55658.1"/>
    <property type="molecule type" value="Genomic_DNA"/>
</dbReference>